<dbReference type="Proteomes" id="UP001230268">
    <property type="component" value="Unassembled WGS sequence"/>
</dbReference>
<keyword evidence="2" id="KW-1185">Reference proteome</keyword>
<dbReference type="EMBL" id="JAVEPI010000001">
    <property type="protein sequence ID" value="KAK1444468.1"/>
    <property type="molecule type" value="Genomic_DNA"/>
</dbReference>
<name>A0AAD8PFT5_BABGI</name>
<gene>
    <name evidence="1" type="ORF">BgAZ_103740</name>
</gene>
<accession>A0AAD8PFT5</accession>
<evidence type="ECO:0000313" key="2">
    <source>
        <dbReference type="Proteomes" id="UP001230268"/>
    </source>
</evidence>
<evidence type="ECO:0000313" key="1">
    <source>
        <dbReference type="EMBL" id="KAK1444468.1"/>
    </source>
</evidence>
<protein>
    <submittedName>
        <fullName evidence="1">Uncharacterized protein</fullName>
    </submittedName>
</protein>
<comment type="caution">
    <text evidence="1">The sequence shown here is derived from an EMBL/GenBank/DDBJ whole genome shotgun (WGS) entry which is preliminary data.</text>
</comment>
<proteinExistence type="predicted"/>
<organism evidence="1 2">
    <name type="scientific">Babesia gibsoni</name>
    <dbReference type="NCBI Taxonomy" id="33632"/>
    <lineage>
        <taxon>Eukaryota</taxon>
        <taxon>Sar</taxon>
        <taxon>Alveolata</taxon>
        <taxon>Apicomplexa</taxon>
        <taxon>Aconoidasida</taxon>
        <taxon>Piroplasmida</taxon>
        <taxon>Babesiidae</taxon>
        <taxon>Babesia</taxon>
    </lineage>
</organism>
<dbReference type="AlphaFoldDB" id="A0AAD8PFT5"/>
<sequence>MATSMILNQCIQKKTLSLDANALNIANNDEGSDKTLSEDSLRERFLQQLYGNTTVWLRKQGEVFLRNSMKNVTNILNKGNIVCPNCKATDSWSWMNKGH</sequence>
<reference evidence="1" key="1">
    <citation type="submission" date="2023-08" db="EMBL/GenBank/DDBJ databases">
        <title>Draft sequence of the Babesia gibsoni genome.</title>
        <authorList>
            <person name="Yamagishi J.Y."/>
            <person name="Xuan X.X."/>
        </authorList>
    </citation>
    <scope>NUCLEOTIDE SEQUENCE</scope>
    <source>
        <strain evidence="1">Azabu</strain>
    </source>
</reference>